<evidence type="ECO:0000256" key="1">
    <source>
        <dbReference type="SAM" id="SignalP"/>
    </source>
</evidence>
<dbReference type="Gene3D" id="2.60.120.620">
    <property type="entry name" value="q2cbj1_9rhob like domain"/>
    <property type="match status" value="1"/>
</dbReference>
<dbReference type="AlphaFoldDB" id="A0AA36JR88"/>
<dbReference type="EMBL" id="CAUJNA010003847">
    <property type="protein sequence ID" value="CAJ1410927.1"/>
    <property type="molecule type" value="Genomic_DNA"/>
</dbReference>
<dbReference type="Proteomes" id="UP001178507">
    <property type="component" value="Unassembled WGS sequence"/>
</dbReference>
<evidence type="ECO:0000313" key="2">
    <source>
        <dbReference type="EMBL" id="CAJ1410927.1"/>
    </source>
</evidence>
<feature type="signal peptide" evidence="1">
    <location>
        <begin position="1"/>
        <end position="21"/>
    </location>
</feature>
<evidence type="ECO:0000313" key="3">
    <source>
        <dbReference type="Proteomes" id="UP001178507"/>
    </source>
</evidence>
<gene>
    <name evidence="2" type="ORF">EVOR1521_LOCUS31644</name>
</gene>
<reference evidence="2" key="1">
    <citation type="submission" date="2023-08" db="EMBL/GenBank/DDBJ databases">
        <authorList>
            <person name="Chen Y."/>
            <person name="Shah S."/>
            <person name="Dougan E. K."/>
            <person name="Thang M."/>
            <person name="Chan C."/>
        </authorList>
    </citation>
    <scope>NUCLEOTIDE SEQUENCE</scope>
</reference>
<proteinExistence type="predicted"/>
<feature type="chain" id="PRO_5041421884" evidence="1">
    <location>
        <begin position="22"/>
        <end position="307"/>
    </location>
</feature>
<keyword evidence="3" id="KW-1185">Reference proteome</keyword>
<keyword evidence="1" id="KW-0732">Signal</keyword>
<comment type="caution">
    <text evidence="2">The sequence shown here is derived from an EMBL/GenBank/DDBJ whole genome shotgun (WGS) entry which is preliminary data.</text>
</comment>
<protein>
    <submittedName>
        <fullName evidence="2">Uncharacterized protein</fullName>
    </submittedName>
</protein>
<organism evidence="2 3">
    <name type="scientific">Effrenium voratum</name>
    <dbReference type="NCBI Taxonomy" id="2562239"/>
    <lineage>
        <taxon>Eukaryota</taxon>
        <taxon>Sar</taxon>
        <taxon>Alveolata</taxon>
        <taxon>Dinophyceae</taxon>
        <taxon>Suessiales</taxon>
        <taxon>Symbiodiniaceae</taxon>
        <taxon>Effrenium</taxon>
    </lineage>
</organism>
<dbReference type="PROSITE" id="PS51257">
    <property type="entry name" value="PROKAR_LIPOPROTEIN"/>
    <property type="match status" value="1"/>
</dbReference>
<sequence length="307" mass="35170">MRQRWPHGLLVVCSCWKTVAAEATSQVVFDYLWPIHISKVPLSTPGVEAMEPPEFGQALAELALSGFEDYVNKTLPLELKLDADFAEEFHGADHSRVNLAFRRWQRRVYAYANRDIYPESQLSADVLEGGWQSEFLAGGWARSMPLKEVNYSWPQLRQSSEFRKLQSHISELAKLYLKRSGSSFGNKFRIFTWAEVFRKGDALRPSAHTDGGLFMGRYWPQLKKNSLKFNFEDPRGINPPFGKTHTHSIEEGAMSMFPIWASHFITPNMKSRTAVCYAFIVYPEDGNTMDFEDDGTGKFKIERVPLK</sequence>
<name>A0AA36JR88_9DINO</name>
<accession>A0AA36JR88</accession>